<dbReference type="EMBL" id="SJPJ01000001">
    <property type="protein sequence ID" value="TWT80834.1"/>
    <property type="molecule type" value="Genomic_DNA"/>
</dbReference>
<proteinExistence type="predicted"/>
<dbReference type="AlphaFoldDB" id="A0A5C5Z0K1"/>
<name>A0A5C5Z0K1_9BACT</name>
<feature type="region of interest" description="Disordered" evidence="1">
    <location>
        <begin position="221"/>
        <end position="247"/>
    </location>
</feature>
<gene>
    <name evidence="2" type="ORF">CA13_22800</name>
</gene>
<dbReference type="InterPro" id="IPR045584">
    <property type="entry name" value="Pilin-like"/>
</dbReference>
<protein>
    <recommendedName>
        <fullName evidence="4">General secretion pathway GspH domain-containing protein</fullName>
    </recommendedName>
</protein>
<accession>A0A5C5Z0K1</accession>
<evidence type="ECO:0000313" key="2">
    <source>
        <dbReference type="EMBL" id="TWT80834.1"/>
    </source>
</evidence>
<evidence type="ECO:0008006" key="4">
    <source>
        <dbReference type="Google" id="ProtNLM"/>
    </source>
</evidence>
<keyword evidence="3" id="KW-1185">Reference proteome</keyword>
<reference evidence="2 3" key="1">
    <citation type="submission" date="2019-02" db="EMBL/GenBank/DDBJ databases">
        <title>Deep-cultivation of Planctomycetes and their phenomic and genomic characterization uncovers novel biology.</title>
        <authorList>
            <person name="Wiegand S."/>
            <person name="Jogler M."/>
            <person name="Boedeker C."/>
            <person name="Pinto D."/>
            <person name="Vollmers J."/>
            <person name="Rivas-Marin E."/>
            <person name="Kohn T."/>
            <person name="Peeters S.H."/>
            <person name="Heuer A."/>
            <person name="Rast P."/>
            <person name="Oberbeckmann S."/>
            <person name="Bunk B."/>
            <person name="Jeske O."/>
            <person name="Meyerdierks A."/>
            <person name="Storesund J.E."/>
            <person name="Kallscheuer N."/>
            <person name="Luecker S."/>
            <person name="Lage O.M."/>
            <person name="Pohl T."/>
            <person name="Merkel B.J."/>
            <person name="Hornburger P."/>
            <person name="Mueller R.-W."/>
            <person name="Bruemmer F."/>
            <person name="Labrenz M."/>
            <person name="Spormann A.M."/>
            <person name="Op Den Camp H."/>
            <person name="Overmann J."/>
            <person name="Amann R."/>
            <person name="Jetten M.S.M."/>
            <person name="Mascher T."/>
            <person name="Medema M.H."/>
            <person name="Devos D.P."/>
            <person name="Kaster A.-K."/>
            <person name="Ovreas L."/>
            <person name="Rohde M."/>
            <person name="Galperin M.Y."/>
            <person name="Jogler C."/>
        </authorList>
    </citation>
    <scope>NUCLEOTIDE SEQUENCE [LARGE SCALE GENOMIC DNA]</scope>
    <source>
        <strain evidence="2 3">CA13</strain>
    </source>
</reference>
<sequence>MIVLTIMVAIGAVAWPSLRRPMADSAVQQAANLLRDEIANCRQLAQLSGQPRLMRFDAGRSVVKWGSWTELIAEQLCEEGMERLAAEDSVSENDANEDYSNDEFANGGLTTENGSTATSTIWSLPLDIVVDEVQLDRTRYVDSDDPLLTDALDASIPESSEAMDDESTSRWYLPFLSNGQTRDAVVVLRDSVSGSRVALELDAITGMMRVSRLTALEPEQAAEMTNDPPGDFSEDAVTTQFDLEPIP</sequence>
<organism evidence="2 3">
    <name type="scientific">Novipirellula herctigrandis</name>
    <dbReference type="NCBI Taxonomy" id="2527986"/>
    <lineage>
        <taxon>Bacteria</taxon>
        <taxon>Pseudomonadati</taxon>
        <taxon>Planctomycetota</taxon>
        <taxon>Planctomycetia</taxon>
        <taxon>Pirellulales</taxon>
        <taxon>Pirellulaceae</taxon>
        <taxon>Novipirellula</taxon>
    </lineage>
</organism>
<dbReference type="SUPFAM" id="SSF54523">
    <property type="entry name" value="Pili subunits"/>
    <property type="match status" value="1"/>
</dbReference>
<feature type="compositionally biased region" description="Acidic residues" evidence="1">
    <location>
        <begin position="89"/>
        <end position="101"/>
    </location>
</feature>
<evidence type="ECO:0000313" key="3">
    <source>
        <dbReference type="Proteomes" id="UP000315010"/>
    </source>
</evidence>
<feature type="region of interest" description="Disordered" evidence="1">
    <location>
        <begin position="84"/>
        <end position="109"/>
    </location>
</feature>
<evidence type="ECO:0000256" key="1">
    <source>
        <dbReference type="SAM" id="MobiDB-lite"/>
    </source>
</evidence>
<dbReference type="Proteomes" id="UP000315010">
    <property type="component" value="Unassembled WGS sequence"/>
</dbReference>
<comment type="caution">
    <text evidence="2">The sequence shown here is derived from an EMBL/GenBank/DDBJ whole genome shotgun (WGS) entry which is preliminary data.</text>
</comment>